<accession>A0A449BC75</accession>
<dbReference type="InterPro" id="IPR050583">
    <property type="entry name" value="Mycobacterial_A85_antigen"/>
</dbReference>
<dbReference type="STRING" id="1278311.GCA_000428705_01469"/>
<dbReference type="GO" id="GO:0016747">
    <property type="term" value="F:acyltransferase activity, transferring groups other than amino-acyl groups"/>
    <property type="evidence" value="ECO:0007669"/>
    <property type="project" value="TreeGrafter"/>
</dbReference>
<dbReference type="GO" id="GO:0031176">
    <property type="term" value="F:endo-1,4-beta-xylanase activity"/>
    <property type="evidence" value="ECO:0007669"/>
    <property type="project" value="UniProtKB-EC"/>
</dbReference>
<dbReference type="Proteomes" id="UP000289841">
    <property type="component" value="Chromosome"/>
</dbReference>
<dbReference type="InterPro" id="IPR000801">
    <property type="entry name" value="Esterase-like"/>
</dbReference>
<dbReference type="GO" id="GO:0045493">
    <property type="term" value="P:xylan catabolic process"/>
    <property type="evidence" value="ECO:0007669"/>
    <property type="project" value="UniProtKB-KW"/>
</dbReference>
<evidence type="ECO:0000313" key="2">
    <source>
        <dbReference type="Proteomes" id="UP000289841"/>
    </source>
</evidence>
<dbReference type="PANTHER" id="PTHR48098">
    <property type="entry name" value="ENTEROCHELIN ESTERASE-RELATED"/>
    <property type="match status" value="1"/>
</dbReference>
<dbReference type="SUPFAM" id="SSF53474">
    <property type="entry name" value="alpha/beta-Hydrolases"/>
    <property type="match status" value="1"/>
</dbReference>
<evidence type="ECO:0000313" key="1">
    <source>
        <dbReference type="EMBL" id="VEU80038.1"/>
    </source>
</evidence>
<protein>
    <submittedName>
        <fullName evidence="1">Endo-1,4-beta-xylanase Z</fullName>
        <ecNumber evidence="1">3.2.1.8</ecNumber>
    </submittedName>
</protein>
<keyword evidence="1" id="KW-0624">Polysaccharide degradation</keyword>
<gene>
    <name evidence="1" type="primary">xynZ</name>
    <name evidence="1" type="ORF">NCTC10138_00392</name>
</gene>
<organism evidence="1 2">
    <name type="scientific">Haploplasma axanthum</name>
    <name type="common">Acholeplasma axanthum</name>
    <dbReference type="NCBI Taxonomy" id="29552"/>
    <lineage>
        <taxon>Bacteria</taxon>
        <taxon>Bacillati</taxon>
        <taxon>Mycoplasmatota</taxon>
        <taxon>Mollicutes</taxon>
        <taxon>Acholeplasmatales</taxon>
        <taxon>Acholeplasmataceae</taxon>
        <taxon>Haploplasma</taxon>
    </lineage>
</organism>
<keyword evidence="2" id="KW-1185">Reference proteome</keyword>
<dbReference type="PANTHER" id="PTHR48098:SF1">
    <property type="entry name" value="DIACYLGLYCEROL ACYLTRANSFERASE_MYCOLYLTRANSFERASE AG85A"/>
    <property type="match status" value="1"/>
</dbReference>
<dbReference type="Gene3D" id="3.40.50.1820">
    <property type="entry name" value="alpha/beta hydrolase"/>
    <property type="match status" value="1"/>
</dbReference>
<dbReference type="RefSeq" id="WP_026390900.1">
    <property type="nucleotide sequence ID" value="NZ_LR215048.1"/>
</dbReference>
<dbReference type="AlphaFoldDB" id="A0A449BC75"/>
<dbReference type="InterPro" id="IPR029058">
    <property type="entry name" value="AB_hydrolase_fold"/>
</dbReference>
<dbReference type="EC" id="3.2.1.8" evidence="1"/>
<reference evidence="1 2" key="1">
    <citation type="submission" date="2019-01" db="EMBL/GenBank/DDBJ databases">
        <authorList>
            <consortium name="Pathogen Informatics"/>
        </authorList>
    </citation>
    <scope>NUCLEOTIDE SEQUENCE [LARGE SCALE GENOMIC DNA]</scope>
    <source>
        <strain evidence="1 2">NCTC10138</strain>
    </source>
</reference>
<keyword evidence="1" id="KW-0378">Hydrolase</keyword>
<sequence>MAFFEGNIFSHELDLNVQIAVIIPEGIKKQENINVLFLLHGYNGSHMDWVRLAGIEKLANERRLAVVMPAATNSYYTNMKYGLNYFNYMATELPKKIGELFNLNLTKDNTYIAGLSMGGYGALKIALTYPERFKGVASLSGAVNVLRMFDIHENSNRKDLFKGIFGSREDAYSNEDIDLYKIIKRKKPENLDILFMCGKDDFLYQDNKKFDLFLKNNNIEHTFIENEGNHNWDYWSENIKLVLKHFFDKKGE</sequence>
<keyword evidence="1" id="KW-0326">Glycosidase</keyword>
<dbReference type="EMBL" id="LR215048">
    <property type="protein sequence ID" value="VEU80038.1"/>
    <property type="molecule type" value="Genomic_DNA"/>
</dbReference>
<dbReference type="KEGG" id="aaxa:NCTC10138_00392"/>
<keyword evidence="1" id="KW-0119">Carbohydrate metabolism</keyword>
<keyword evidence="1" id="KW-0858">Xylan degradation</keyword>
<proteinExistence type="predicted"/>
<name>A0A449BC75_HAPAX</name>
<dbReference type="Pfam" id="PF00756">
    <property type="entry name" value="Esterase"/>
    <property type="match status" value="1"/>
</dbReference>